<dbReference type="InterPro" id="IPR036770">
    <property type="entry name" value="Ankyrin_rpt-contain_sf"/>
</dbReference>
<evidence type="ECO:0000313" key="6">
    <source>
        <dbReference type="Proteomes" id="UP000694523"/>
    </source>
</evidence>
<feature type="region of interest" description="Disordered" evidence="4">
    <location>
        <begin position="1"/>
        <end position="121"/>
    </location>
</feature>
<organism evidence="5 6">
    <name type="scientific">Neogobius melanostomus</name>
    <name type="common">round goby</name>
    <dbReference type="NCBI Taxonomy" id="47308"/>
    <lineage>
        <taxon>Eukaryota</taxon>
        <taxon>Metazoa</taxon>
        <taxon>Chordata</taxon>
        <taxon>Craniata</taxon>
        <taxon>Vertebrata</taxon>
        <taxon>Euteleostomi</taxon>
        <taxon>Actinopterygii</taxon>
        <taxon>Neopterygii</taxon>
        <taxon>Teleostei</taxon>
        <taxon>Neoteleostei</taxon>
        <taxon>Acanthomorphata</taxon>
        <taxon>Gobiaria</taxon>
        <taxon>Gobiiformes</taxon>
        <taxon>Gobioidei</taxon>
        <taxon>Gobiidae</taxon>
        <taxon>Benthophilinae</taxon>
        <taxon>Neogobiini</taxon>
        <taxon>Neogobius</taxon>
    </lineage>
</organism>
<name>A0A8C6SB27_9GOBI</name>
<accession>A0A8C6SB27</accession>
<evidence type="ECO:0000256" key="1">
    <source>
        <dbReference type="ARBA" id="ARBA00022737"/>
    </source>
</evidence>
<sequence>DADAARKGEPQRSPAQSEEASGDGGEAQGGSNDESEKTPTNPIEMALHRPYALPLRMPPTQLQTRKLKSEDAPHSPTHEASQDTKRAKSVDTSANNMGSPILRRSSKISNKASADPKENRMPSIVPLEQTEHEWLVKCASGHWSQVYGLLLRDGQLAEKKDFMSGFTALHWAAKCGNSDMLVKIIDLSNGAARSEYIMAMLVGEYGADHRVRDNCGRRAYHYLHKGISESIKEMLGEPRDTEEPKVVQHEKEEQDVFPDLPKGLGVWRRSFASSV</sequence>
<dbReference type="InterPro" id="IPR002110">
    <property type="entry name" value="Ankyrin_rpt"/>
</dbReference>
<keyword evidence="2" id="KW-0040">ANK repeat</keyword>
<dbReference type="PANTHER" id="PTHR14491">
    <property type="entry name" value="SOSONDOWAH, ISOFORM G"/>
    <property type="match status" value="1"/>
</dbReference>
<dbReference type="AlphaFoldDB" id="A0A8C6SB27"/>
<keyword evidence="6" id="KW-1185">Reference proteome</keyword>
<dbReference type="Ensembl" id="ENSNMLT00000004005.1">
    <property type="protein sequence ID" value="ENSNMLP00000003497.1"/>
    <property type="gene ID" value="ENSNMLG00000002527.1"/>
</dbReference>
<feature type="compositionally biased region" description="Basic and acidic residues" evidence="4">
    <location>
        <begin position="1"/>
        <end position="10"/>
    </location>
</feature>
<dbReference type="PANTHER" id="PTHR14491:SF2">
    <property type="entry name" value="ANKYRIN REPEAT DOMAIN-CONTAINING PROTEIN SOWAHA"/>
    <property type="match status" value="1"/>
</dbReference>
<dbReference type="SUPFAM" id="SSF48403">
    <property type="entry name" value="Ankyrin repeat"/>
    <property type="match status" value="1"/>
</dbReference>
<evidence type="ECO:0000256" key="4">
    <source>
        <dbReference type="SAM" id="MobiDB-lite"/>
    </source>
</evidence>
<keyword evidence="1" id="KW-0677">Repeat</keyword>
<comment type="similarity">
    <text evidence="3">Belongs to the SOWAH family.</text>
</comment>
<evidence type="ECO:0000256" key="3">
    <source>
        <dbReference type="ARBA" id="ARBA00038122"/>
    </source>
</evidence>
<evidence type="ECO:0000313" key="5">
    <source>
        <dbReference type="Ensembl" id="ENSNMLP00000003497.1"/>
    </source>
</evidence>
<dbReference type="Pfam" id="PF00023">
    <property type="entry name" value="Ank"/>
    <property type="match status" value="1"/>
</dbReference>
<reference evidence="5" key="1">
    <citation type="submission" date="2025-08" db="UniProtKB">
        <authorList>
            <consortium name="Ensembl"/>
        </authorList>
    </citation>
    <scope>IDENTIFICATION</scope>
</reference>
<evidence type="ECO:0000256" key="2">
    <source>
        <dbReference type="ARBA" id="ARBA00023043"/>
    </source>
</evidence>
<proteinExistence type="inferred from homology"/>
<protein>
    <submittedName>
        <fullName evidence="5">Sosondowah ankyrin repeat domain family member Aa</fullName>
    </submittedName>
</protein>
<feature type="compositionally biased region" description="Basic and acidic residues" evidence="4">
    <location>
        <begin position="67"/>
        <end position="89"/>
    </location>
</feature>
<dbReference type="Proteomes" id="UP000694523">
    <property type="component" value="Unplaced"/>
</dbReference>
<dbReference type="Gene3D" id="1.25.40.20">
    <property type="entry name" value="Ankyrin repeat-containing domain"/>
    <property type="match status" value="1"/>
</dbReference>
<reference evidence="5" key="2">
    <citation type="submission" date="2025-09" db="UniProtKB">
        <authorList>
            <consortium name="Ensembl"/>
        </authorList>
    </citation>
    <scope>IDENTIFICATION</scope>
</reference>